<keyword evidence="2" id="KW-1185">Reference proteome</keyword>
<protein>
    <submittedName>
        <fullName evidence="1">Uncharacterized protein</fullName>
    </submittedName>
</protein>
<dbReference type="Proteomes" id="UP000321353">
    <property type="component" value="Chromosome"/>
</dbReference>
<sequence length="75" mass="8208">MKNDKDIFIGRRFFIEKLRNGATEESCKLGKFASADGSLSSLNIDYSGALNAKFVSNLLLSESSTLSSFLNLTPQ</sequence>
<accession>A0A5B9MKV1</accession>
<organism evidence="1 2">
    <name type="scientific">Stieleria maiorica</name>
    <dbReference type="NCBI Taxonomy" id="2795974"/>
    <lineage>
        <taxon>Bacteria</taxon>
        <taxon>Pseudomonadati</taxon>
        <taxon>Planctomycetota</taxon>
        <taxon>Planctomycetia</taxon>
        <taxon>Pirellulales</taxon>
        <taxon>Pirellulaceae</taxon>
        <taxon>Stieleria</taxon>
    </lineage>
</organism>
<evidence type="ECO:0000313" key="1">
    <source>
        <dbReference type="EMBL" id="QEG01554.1"/>
    </source>
</evidence>
<gene>
    <name evidence="1" type="ORF">Mal15_56310</name>
</gene>
<dbReference type="AlphaFoldDB" id="A0A5B9MKV1"/>
<reference evidence="1 2" key="1">
    <citation type="submission" date="2019-02" db="EMBL/GenBank/DDBJ databases">
        <title>Planctomycetal bacteria perform biofilm scaping via a novel small molecule.</title>
        <authorList>
            <person name="Jeske O."/>
            <person name="Boedeker C."/>
            <person name="Wiegand S."/>
            <person name="Breitling P."/>
            <person name="Kallscheuer N."/>
            <person name="Jogler M."/>
            <person name="Rohde M."/>
            <person name="Petersen J."/>
            <person name="Medema M.H."/>
            <person name="Surup F."/>
            <person name="Jogler C."/>
        </authorList>
    </citation>
    <scope>NUCLEOTIDE SEQUENCE [LARGE SCALE GENOMIC DNA]</scope>
    <source>
        <strain evidence="1 2">Mal15</strain>
    </source>
</reference>
<name>A0A5B9MKV1_9BACT</name>
<dbReference type="KEGG" id="smam:Mal15_56310"/>
<proteinExistence type="predicted"/>
<evidence type="ECO:0000313" key="2">
    <source>
        <dbReference type="Proteomes" id="UP000321353"/>
    </source>
</evidence>
<dbReference type="EMBL" id="CP036264">
    <property type="protein sequence ID" value="QEG01554.1"/>
    <property type="molecule type" value="Genomic_DNA"/>
</dbReference>